<evidence type="ECO:0000313" key="3">
    <source>
        <dbReference type="Proteomes" id="UP000663829"/>
    </source>
</evidence>
<dbReference type="AlphaFoldDB" id="A0A814GQL1"/>
<dbReference type="Proteomes" id="UP000681722">
    <property type="component" value="Unassembled WGS sequence"/>
</dbReference>
<reference evidence="1" key="1">
    <citation type="submission" date="2021-02" db="EMBL/GenBank/DDBJ databases">
        <authorList>
            <person name="Nowell W R."/>
        </authorList>
    </citation>
    <scope>NUCLEOTIDE SEQUENCE</scope>
</reference>
<protein>
    <submittedName>
        <fullName evidence="1">Uncharacterized protein</fullName>
    </submittedName>
</protein>
<dbReference type="Proteomes" id="UP000663829">
    <property type="component" value="Unassembled WGS sequence"/>
</dbReference>
<sequence>MNEGMISTKRGNKSKLVTLTPDASQLNDLILTSIRGNIELQSKIKGILNDNKGDFSACLEPISATLVEPIQKHIDLTIQPIVNKINYLEHHSRTHNVRFSGIDNNVPLHRLKNVIVNVVSQSGLKLNINQIEVAHRIGKPKPNRTVIACFYSQFLLLNLCFYFQVYENSYTLLVNRKLIQQSTDMKVFEDVTRRDLNIMQTLREQLPDEMKKFVFTRAGRVMVKGQNKKMIFVNDETKMCEVIKQYSISQNLLPVPTQAVTLDSGQVNSLSNTQTK</sequence>
<organism evidence="1 3">
    <name type="scientific">Didymodactylos carnosus</name>
    <dbReference type="NCBI Taxonomy" id="1234261"/>
    <lineage>
        <taxon>Eukaryota</taxon>
        <taxon>Metazoa</taxon>
        <taxon>Spiralia</taxon>
        <taxon>Gnathifera</taxon>
        <taxon>Rotifera</taxon>
        <taxon>Eurotatoria</taxon>
        <taxon>Bdelloidea</taxon>
        <taxon>Philodinida</taxon>
        <taxon>Philodinidae</taxon>
        <taxon>Didymodactylos</taxon>
    </lineage>
</organism>
<keyword evidence="3" id="KW-1185">Reference proteome</keyword>
<dbReference type="EMBL" id="CAJOBC010003181">
    <property type="protein sequence ID" value="CAF3770895.1"/>
    <property type="molecule type" value="Genomic_DNA"/>
</dbReference>
<name>A0A814GQL1_9BILA</name>
<dbReference type="OrthoDB" id="10066957at2759"/>
<evidence type="ECO:0000313" key="2">
    <source>
        <dbReference type="EMBL" id="CAF3770895.1"/>
    </source>
</evidence>
<evidence type="ECO:0000313" key="1">
    <source>
        <dbReference type="EMBL" id="CAF0999426.1"/>
    </source>
</evidence>
<accession>A0A814GQL1</accession>
<dbReference type="EMBL" id="CAJNOQ010003181">
    <property type="protein sequence ID" value="CAF0999426.1"/>
    <property type="molecule type" value="Genomic_DNA"/>
</dbReference>
<proteinExistence type="predicted"/>
<comment type="caution">
    <text evidence="1">The sequence shown here is derived from an EMBL/GenBank/DDBJ whole genome shotgun (WGS) entry which is preliminary data.</text>
</comment>
<gene>
    <name evidence="1" type="ORF">GPM918_LOCUS13674</name>
    <name evidence="2" type="ORF">SRO942_LOCUS13674</name>
</gene>